<dbReference type="InterPro" id="IPR017937">
    <property type="entry name" value="Thioredoxin_CS"/>
</dbReference>
<evidence type="ECO:0000259" key="6">
    <source>
        <dbReference type="PROSITE" id="PS51352"/>
    </source>
</evidence>
<dbReference type="CDD" id="cd02947">
    <property type="entry name" value="TRX_family"/>
    <property type="match status" value="1"/>
</dbReference>
<dbReference type="InterPro" id="IPR029063">
    <property type="entry name" value="SAM-dependent_MTases_sf"/>
</dbReference>
<dbReference type="OrthoDB" id="2013972at2759"/>
<reference evidence="7 8" key="1">
    <citation type="journal article" date="2019" name="Genome Biol. Evol.">
        <title>Insights into the evolution of the New World diploid cottons (Gossypium, subgenus Houzingenia) based on genome sequencing.</title>
        <authorList>
            <person name="Grover C.E."/>
            <person name="Arick M.A. 2nd"/>
            <person name="Thrash A."/>
            <person name="Conover J.L."/>
            <person name="Sanders W.S."/>
            <person name="Peterson D.G."/>
            <person name="Frelichowski J.E."/>
            <person name="Scheffler J.A."/>
            <person name="Scheffler B.E."/>
            <person name="Wendel J.F."/>
        </authorList>
    </citation>
    <scope>NUCLEOTIDE SEQUENCE [LARGE SCALE GENOMIC DNA]</scope>
    <source>
        <strain evidence="7">1</strain>
        <tissue evidence="7">Leaf</tissue>
    </source>
</reference>
<feature type="domain" description="Thioredoxin" evidence="6">
    <location>
        <begin position="62"/>
        <end position="201"/>
    </location>
</feature>
<dbReference type="InterPro" id="IPR036249">
    <property type="entry name" value="Thioredoxin-like_sf"/>
</dbReference>
<dbReference type="Gene3D" id="3.40.30.10">
    <property type="entry name" value="Glutaredoxin"/>
    <property type="match status" value="1"/>
</dbReference>
<protein>
    <recommendedName>
        <fullName evidence="6">Thioredoxin domain-containing protein</fullName>
    </recommendedName>
</protein>
<dbReference type="PROSITE" id="PS51352">
    <property type="entry name" value="THIOREDOXIN_2"/>
    <property type="match status" value="1"/>
</dbReference>
<dbReference type="Pfam" id="PF08241">
    <property type="entry name" value="Methyltransf_11"/>
    <property type="match status" value="1"/>
</dbReference>
<organism evidence="7 8">
    <name type="scientific">Gossypium schwendimanii</name>
    <name type="common">Cotton</name>
    <dbReference type="NCBI Taxonomy" id="34291"/>
    <lineage>
        <taxon>Eukaryota</taxon>
        <taxon>Viridiplantae</taxon>
        <taxon>Streptophyta</taxon>
        <taxon>Embryophyta</taxon>
        <taxon>Tracheophyta</taxon>
        <taxon>Spermatophyta</taxon>
        <taxon>Magnoliopsida</taxon>
        <taxon>eudicotyledons</taxon>
        <taxon>Gunneridae</taxon>
        <taxon>Pentapetalae</taxon>
        <taxon>rosids</taxon>
        <taxon>malvids</taxon>
        <taxon>Malvales</taxon>
        <taxon>Malvaceae</taxon>
        <taxon>Malvoideae</taxon>
        <taxon>Gossypium</taxon>
    </lineage>
</organism>
<dbReference type="CDD" id="cd02440">
    <property type="entry name" value="AdoMet_MTases"/>
    <property type="match status" value="1"/>
</dbReference>
<name>A0A7J9MA78_GOSSC</name>
<gene>
    <name evidence="7" type="ORF">Goshw_004629</name>
</gene>
<dbReference type="Gene3D" id="3.40.50.150">
    <property type="entry name" value="Vaccinia Virus protein VP39"/>
    <property type="match status" value="1"/>
</dbReference>
<dbReference type="GO" id="GO:0008757">
    <property type="term" value="F:S-adenosylmethionine-dependent methyltransferase activity"/>
    <property type="evidence" value="ECO:0007669"/>
    <property type="project" value="InterPro"/>
</dbReference>
<dbReference type="SUPFAM" id="SSF53335">
    <property type="entry name" value="S-adenosyl-L-methionine-dependent methyltransferases"/>
    <property type="match status" value="1"/>
</dbReference>
<dbReference type="InterPro" id="IPR013766">
    <property type="entry name" value="Thioredoxin_domain"/>
</dbReference>
<dbReference type="AlphaFoldDB" id="A0A7J9MA78"/>
<keyword evidence="8" id="KW-1185">Reference proteome</keyword>
<dbReference type="GO" id="GO:0009507">
    <property type="term" value="C:chloroplast"/>
    <property type="evidence" value="ECO:0007669"/>
    <property type="project" value="UniProtKB-ARBA"/>
</dbReference>
<evidence type="ECO:0000256" key="3">
    <source>
        <dbReference type="ARBA" id="ARBA00022982"/>
    </source>
</evidence>
<evidence type="ECO:0000256" key="1">
    <source>
        <dbReference type="ARBA" id="ARBA00008987"/>
    </source>
</evidence>
<dbReference type="InterPro" id="IPR013216">
    <property type="entry name" value="Methyltransf_11"/>
</dbReference>
<comment type="caution">
    <text evidence="7">The sequence shown here is derived from an EMBL/GenBank/DDBJ whole genome shotgun (WGS) entry which is preliminary data.</text>
</comment>
<keyword evidence="4" id="KW-1015">Disulfide bond</keyword>
<dbReference type="FunFam" id="3.40.30.10:FF:000199">
    <property type="entry name" value="Thioredoxin-like 1-2, chloroplastic"/>
    <property type="match status" value="1"/>
</dbReference>
<keyword evidence="2" id="KW-0813">Transport</keyword>
<evidence type="ECO:0000313" key="8">
    <source>
        <dbReference type="Proteomes" id="UP000593576"/>
    </source>
</evidence>
<evidence type="ECO:0000256" key="5">
    <source>
        <dbReference type="ARBA" id="ARBA00023284"/>
    </source>
</evidence>
<proteinExistence type="inferred from homology"/>
<dbReference type="SUPFAM" id="SSF52833">
    <property type="entry name" value="Thioredoxin-like"/>
    <property type="match status" value="1"/>
</dbReference>
<comment type="similarity">
    <text evidence="1">Belongs to the thioredoxin family.</text>
</comment>
<sequence length="566" mass="62988">MADVNRLSALSFRSSSASLLTSFASTLNSRQLGLPPNFNPERKSCSLSASSPSVAGVSSLPSTSRKQLLSFKVHATITETNQPKWWERNAGPNMIDIHSTQEFLSALSEAGDRLVIVEFYGTWCASCKALFPKLCRTAQENPEILFLKVNFDENKPMCKSLNVKVLPYFHFYRGAHGQLESFSCSLAKFQKIKDAIQTHRQPHCNIGPSKAVGDLNLESVSAPIEKPAHHIKVQTYIYDEVTSNMAILGLQPQQRFPVLTAVCYSRLISATIHAPAVASVSSLSCKLKKWNNGGRLPRRLVVGLGASFWAQYMNMAGNSKSFIASARLKGAVEQFTKSPCLASQALQNVEWPEQFPFKDEDFQRFDETSDSLFYEAPRFVTHIDDAAIAALTKYYSEVFPPSNTPGVSILDMCSSWVSHFPKGYKQERVVGMGMNEEELKRNPVLTEYVVQDLNLKPKLPFEDNSFDVITNVVSVDYLTKPLDVFKEMCRILKPGGLAIMSFSNRCFWTKAISIWTSTGDTDHALIVGSYFHYAGGFEPPQAVDISPNPGRSDPMYIVYSRKLSTA</sequence>
<dbReference type="EMBL" id="JABFAF010000010">
    <property type="protein sequence ID" value="MBA0867820.1"/>
    <property type="molecule type" value="Genomic_DNA"/>
</dbReference>
<dbReference type="PANTHER" id="PTHR43036">
    <property type="entry name" value="OSJNBB0011N17.9 PROTEIN"/>
    <property type="match status" value="1"/>
</dbReference>
<dbReference type="Pfam" id="PF00085">
    <property type="entry name" value="Thioredoxin"/>
    <property type="match status" value="1"/>
</dbReference>
<dbReference type="PROSITE" id="PS00194">
    <property type="entry name" value="THIOREDOXIN_1"/>
    <property type="match status" value="1"/>
</dbReference>
<dbReference type="Proteomes" id="UP000593576">
    <property type="component" value="Unassembled WGS sequence"/>
</dbReference>
<evidence type="ECO:0000313" key="7">
    <source>
        <dbReference type="EMBL" id="MBA0867820.1"/>
    </source>
</evidence>
<accession>A0A7J9MA78</accession>
<dbReference type="PANTHER" id="PTHR43036:SF1">
    <property type="entry name" value="S-ADENOSYL-L-METHIONINE-DEPENDENT METHYLTRANSFERASES SUPERFAMILY PROTEIN"/>
    <property type="match status" value="1"/>
</dbReference>
<evidence type="ECO:0000256" key="2">
    <source>
        <dbReference type="ARBA" id="ARBA00022448"/>
    </source>
</evidence>
<keyword evidence="3" id="KW-0249">Electron transport</keyword>
<keyword evidence="5" id="KW-0676">Redox-active center</keyword>
<evidence type="ECO:0000256" key="4">
    <source>
        <dbReference type="ARBA" id="ARBA00023157"/>
    </source>
</evidence>